<organism evidence="1 2">
    <name type="scientific">Paractinoplanes tereljensis</name>
    <dbReference type="NCBI Taxonomy" id="571912"/>
    <lineage>
        <taxon>Bacteria</taxon>
        <taxon>Bacillati</taxon>
        <taxon>Actinomycetota</taxon>
        <taxon>Actinomycetes</taxon>
        <taxon>Micromonosporales</taxon>
        <taxon>Micromonosporaceae</taxon>
        <taxon>Paractinoplanes</taxon>
    </lineage>
</organism>
<dbReference type="AlphaFoldDB" id="A0A919TVH6"/>
<protein>
    <submittedName>
        <fullName evidence="1">Uncharacterized protein</fullName>
    </submittedName>
</protein>
<evidence type="ECO:0000313" key="1">
    <source>
        <dbReference type="EMBL" id="GIF22355.1"/>
    </source>
</evidence>
<name>A0A919TVH6_9ACTN</name>
<gene>
    <name evidence="1" type="ORF">Ate02nite_50850</name>
</gene>
<keyword evidence="2" id="KW-1185">Reference proteome</keyword>
<reference evidence="1" key="1">
    <citation type="submission" date="2021-01" db="EMBL/GenBank/DDBJ databases">
        <title>Whole genome shotgun sequence of Actinoplanes tereljensis NBRC 105297.</title>
        <authorList>
            <person name="Komaki H."/>
            <person name="Tamura T."/>
        </authorList>
    </citation>
    <scope>NUCLEOTIDE SEQUENCE</scope>
    <source>
        <strain evidence="1">NBRC 105297</strain>
    </source>
</reference>
<dbReference type="EMBL" id="BOMY01000034">
    <property type="protein sequence ID" value="GIF22355.1"/>
    <property type="molecule type" value="Genomic_DNA"/>
</dbReference>
<evidence type="ECO:0000313" key="2">
    <source>
        <dbReference type="Proteomes" id="UP000623608"/>
    </source>
</evidence>
<accession>A0A919TVH6</accession>
<comment type="caution">
    <text evidence="1">The sequence shown here is derived from an EMBL/GenBank/DDBJ whole genome shotgun (WGS) entry which is preliminary data.</text>
</comment>
<sequence length="85" mass="8100">MWQRGVAVPAAPPLLFVPVGVPVFAGPDGVPVSTGPAEALAADVGAAGAVVGVDVGVAVLCDEVVQPATNTAGTASRSSSGLIPP</sequence>
<dbReference type="Proteomes" id="UP000623608">
    <property type="component" value="Unassembled WGS sequence"/>
</dbReference>
<proteinExistence type="predicted"/>